<dbReference type="InterPro" id="IPR054471">
    <property type="entry name" value="GPIID_WHD"/>
</dbReference>
<accession>A0ABQ0LGT7</accession>
<dbReference type="EMBL" id="DF846365">
    <property type="protein sequence ID" value="GAT50297.1"/>
    <property type="molecule type" value="Genomic_DNA"/>
</dbReference>
<dbReference type="PANTHER" id="PTHR10039">
    <property type="entry name" value="AMELOGENIN"/>
    <property type="match status" value="1"/>
</dbReference>
<name>A0ABQ0LGT7_MYCCL</name>
<evidence type="ECO:0000313" key="2">
    <source>
        <dbReference type="EMBL" id="GAT50297.1"/>
    </source>
</evidence>
<gene>
    <name evidence="2" type="ORF">MCHLO_07552</name>
</gene>
<evidence type="ECO:0000259" key="1">
    <source>
        <dbReference type="Pfam" id="PF22939"/>
    </source>
</evidence>
<dbReference type="PANTHER" id="PTHR10039:SF15">
    <property type="entry name" value="NACHT DOMAIN-CONTAINING PROTEIN"/>
    <property type="match status" value="1"/>
</dbReference>
<protein>
    <recommendedName>
        <fullName evidence="1">GPI inositol-deacylase winged helix domain-containing protein</fullName>
    </recommendedName>
</protein>
<sequence>MKKNQRLKQFAQDAILRQEILKSLNNKADGMFLIVKLQMDILGSVLTKNKLLTALTSLPASLDALYAQTVEKIKEQPSELREIGLAALAWVAFAKRPLTVLELRAALAIPATRPKMPEESDMISLEDILGACYGLLTLNGDTLRLVHFSTQEFMQRIQQQEFPTVHDMILRTLLDGMHRAKDSGDFEPDYYPWDYKYNLDSHPLLHYCRYILHQNLLDLSSSP</sequence>
<reference evidence="2" key="1">
    <citation type="submission" date="2014-09" db="EMBL/GenBank/DDBJ databases">
        <title>Genome sequence of the luminous mushroom Mycena chlorophos for searching fungal bioluminescence genes.</title>
        <authorList>
            <person name="Tanaka Y."/>
            <person name="Kasuga D."/>
            <person name="Oba Y."/>
            <person name="Hase S."/>
            <person name="Sato K."/>
            <person name="Oba Y."/>
            <person name="Sakakibara Y."/>
        </authorList>
    </citation>
    <scope>NUCLEOTIDE SEQUENCE</scope>
</reference>
<feature type="domain" description="GPI inositol-deacylase winged helix" evidence="1">
    <location>
        <begin position="80"/>
        <end position="155"/>
    </location>
</feature>
<organism evidence="2 3">
    <name type="scientific">Mycena chlorophos</name>
    <name type="common">Agaric fungus</name>
    <name type="synonym">Agaricus chlorophos</name>
    <dbReference type="NCBI Taxonomy" id="658473"/>
    <lineage>
        <taxon>Eukaryota</taxon>
        <taxon>Fungi</taxon>
        <taxon>Dikarya</taxon>
        <taxon>Basidiomycota</taxon>
        <taxon>Agaricomycotina</taxon>
        <taxon>Agaricomycetes</taxon>
        <taxon>Agaricomycetidae</taxon>
        <taxon>Agaricales</taxon>
        <taxon>Marasmiineae</taxon>
        <taxon>Mycenaceae</taxon>
        <taxon>Mycena</taxon>
    </lineage>
</organism>
<dbReference type="Proteomes" id="UP000815677">
    <property type="component" value="Unassembled WGS sequence"/>
</dbReference>
<keyword evidence="3" id="KW-1185">Reference proteome</keyword>
<evidence type="ECO:0000313" key="3">
    <source>
        <dbReference type="Proteomes" id="UP000815677"/>
    </source>
</evidence>
<proteinExistence type="predicted"/>
<dbReference type="Pfam" id="PF22939">
    <property type="entry name" value="WHD_GPIID"/>
    <property type="match status" value="1"/>
</dbReference>